<dbReference type="InterPro" id="IPR029028">
    <property type="entry name" value="Alpha/beta_knot_MTases"/>
</dbReference>
<evidence type="ECO:0000256" key="6">
    <source>
        <dbReference type="HAMAP-Rule" id="MF_01885"/>
    </source>
</evidence>
<evidence type="ECO:0000256" key="7">
    <source>
        <dbReference type="PIRSR" id="PIRSR029256-1"/>
    </source>
</evidence>
<dbReference type="AlphaFoldDB" id="A0A397PAH9"/>
<evidence type="ECO:0000259" key="8">
    <source>
        <dbReference type="Pfam" id="PF00588"/>
    </source>
</evidence>
<dbReference type="SUPFAM" id="SSF75217">
    <property type="entry name" value="alpha/beta knot"/>
    <property type="match status" value="1"/>
</dbReference>
<feature type="binding site" evidence="6 7">
    <location>
        <position position="129"/>
    </location>
    <ligand>
        <name>S-adenosyl-L-methionine</name>
        <dbReference type="ChEBI" id="CHEBI:59789"/>
    </ligand>
</feature>
<dbReference type="GO" id="GO:0003723">
    <property type="term" value="F:RNA binding"/>
    <property type="evidence" value="ECO:0007669"/>
    <property type="project" value="InterPro"/>
</dbReference>
<keyword evidence="10" id="KW-1185">Reference proteome</keyword>
<dbReference type="Pfam" id="PF00588">
    <property type="entry name" value="SpoU_methylase"/>
    <property type="match status" value="1"/>
</dbReference>
<dbReference type="RefSeq" id="WP_119062642.1">
    <property type="nucleotide sequence ID" value="NZ_QXDF01000006.1"/>
</dbReference>
<protein>
    <recommendedName>
        <fullName evidence="6">tRNA (cytidine(34)-2'-O)-methyltransferase</fullName>
        <ecNumber evidence="6">2.1.1.207</ecNumber>
    </recommendedName>
    <alternativeName>
        <fullName evidence="6">tRNA (cytidine/uridine-2'-O-)-methyltransferase TrmL</fullName>
    </alternativeName>
</protein>
<comment type="caution">
    <text evidence="9">The sequence shown here is derived from an EMBL/GenBank/DDBJ whole genome shotgun (WGS) entry which is preliminary data.</text>
</comment>
<dbReference type="GO" id="GO:0005737">
    <property type="term" value="C:cytoplasm"/>
    <property type="evidence" value="ECO:0007669"/>
    <property type="project" value="UniProtKB-SubCell"/>
</dbReference>
<dbReference type="EMBL" id="QXDF01000006">
    <property type="protein sequence ID" value="RIA45393.1"/>
    <property type="molecule type" value="Genomic_DNA"/>
</dbReference>
<proteinExistence type="inferred from homology"/>
<dbReference type="InterPro" id="IPR001537">
    <property type="entry name" value="SpoU_MeTrfase"/>
</dbReference>
<feature type="binding site" evidence="6 7">
    <location>
        <position position="101"/>
    </location>
    <ligand>
        <name>S-adenosyl-L-methionine</name>
        <dbReference type="ChEBI" id="CHEBI:59789"/>
    </ligand>
</feature>
<keyword evidence="2 6" id="KW-0489">Methyltransferase</keyword>
<reference evidence="9 10" key="1">
    <citation type="submission" date="2018-08" db="EMBL/GenBank/DDBJ databases">
        <title>Genomic Encyclopedia of Archaeal and Bacterial Type Strains, Phase II (KMG-II): from individual species to whole genera.</title>
        <authorList>
            <person name="Goeker M."/>
        </authorList>
    </citation>
    <scope>NUCLEOTIDE SEQUENCE [LARGE SCALE GENOMIC DNA]</scope>
    <source>
        <strain evidence="9 10">DSM 5002</strain>
    </source>
</reference>
<dbReference type="InterPro" id="IPR029026">
    <property type="entry name" value="tRNA_m1G_MTases_N"/>
</dbReference>
<dbReference type="HAMAP" id="MF_01885">
    <property type="entry name" value="tRNA_methyltr_TrmL"/>
    <property type="match status" value="1"/>
</dbReference>
<feature type="domain" description="tRNA/rRNA methyltransferase SpoU type" evidence="8">
    <location>
        <begin position="2"/>
        <end position="140"/>
    </location>
</feature>
<comment type="catalytic activity">
    <reaction evidence="6">
        <text>5-carboxymethylaminomethyluridine(34) in tRNA(Leu) + S-adenosyl-L-methionine = 5-carboxymethylaminomethyl-2'-O-methyluridine(34) in tRNA(Leu) + S-adenosyl-L-homocysteine + H(+)</text>
        <dbReference type="Rhea" id="RHEA:43088"/>
        <dbReference type="Rhea" id="RHEA-COMP:10333"/>
        <dbReference type="Rhea" id="RHEA-COMP:10334"/>
        <dbReference type="ChEBI" id="CHEBI:15378"/>
        <dbReference type="ChEBI" id="CHEBI:57856"/>
        <dbReference type="ChEBI" id="CHEBI:59789"/>
        <dbReference type="ChEBI" id="CHEBI:74508"/>
        <dbReference type="ChEBI" id="CHEBI:74511"/>
        <dbReference type="EC" id="2.1.1.207"/>
    </reaction>
</comment>
<evidence type="ECO:0000313" key="10">
    <source>
        <dbReference type="Proteomes" id="UP000266273"/>
    </source>
</evidence>
<dbReference type="CDD" id="cd18094">
    <property type="entry name" value="SpoU-like_TrmL"/>
    <property type="match status" value="1"/>
</dbReference>
<feature type="binding site" evidence="6 7">
    <location>
        <position position="79"/>
    </location>
    <ligand>
        <name>S-adenosyl-L-methionine</name>
        <dbReference type="ChEBI" id="CHEBI:59789"/>
    </ligand>
</feature>
<dbReference type="GO" id="GO:0141098">
    <property type="term" value="F:tRNA (cytidine(34)-2'-O)-methyltransferase activity"/>
    <property type="evidence" value="ECO:0007669"/>
    <property type="project" value="RHEA"/>
</dbReference>
<sequence>MRLALYQPDIAQNTGTILRLAACVGVPVSIIAPAGFDMSDRALRRAGLDYLQHVTIDRHPSFEAFQEEMQIQGARIVLLTRQADRAYVDFAFQSRDVLLLGRESAGVPDAVHDAAAARVTIPMRPELRSLNVAVAAAMVLGEGLRQTNSFPTREMP</sequence>
<organism evidence="9 10">
    <name type="scientific">Dichotomicrobium thermohalophilum</name>
    <dbReference type="NCBI Taxonomy" id="933063"/>
    <lineage>
        <taxon>Bacteria</taxon>
        <taxon>Pseudomonadati</taxon>
        <taxon>Pseudomonadota</taxon>
        <taxon>Alphaproteobacteria</taxon>
        <taxon>Hyphomicrobiales</taxon>
        <taxon>Hyphomicrobiaceae</taxon>
        <taxon>Dichotomicrobium</taxon>
    </lineage>
</organism>
<dbReference type="GO" id="GO:0002130">
    <property type="term" value="P:wobble position ribose methylation"/>
    <property type="evidence" value="ECO:0007669"/>
    <property type="project" value="TreeGrafter"/>
</dbReference>
<dbReference type="PIRSF" id="PIRSF029256">
    <property type="entry name" value="SpoU_TrmH_prd"/>
    <property type="match status" value="1"/>
</dbReference>
<keyword evidence="1 6" id="KW-0963">Cytoplasm</keyword>
<evidence type="ECO:0000256" key="5">
    <source>
        <dbReference type="ARBA" id="ARBA00022694"/>
    </source>
</evidence>
<accession>A0A397PAH9</accession>
<comment type="function">
    <text evidence="6">Methylates the ribose at the nucleotide 34 wobble position in the two leucyl isoacceptors tRNA(Leu)(CmAA) and tRNA(Leu)(cmnm5UmAA). Catalyzes the methyl transfer from S-adenosyl-L-methionine to the 2'-OH of the wobble nucleotide.</text>
</comment>
<evidence type="ECO:0000313" key="9">
    <source>
        <dbReference type="EMBL" id="RIA45393.1"/>
    </source>
</evidence>
<dbReference type="InterPro" id="IPR016914">
    <property type="entry name" value="TrmL"/>
</dbReference>
<dbReference type="GO" id="GO:0141102">
    <property type="term" value="F:tRNA (5-carboxymethylaminomethyluridine(34)-2'-O)-methyltransferase activity"/>
    <property type="evidence" value="ECO:0007669"/>
    <property type="project" value="RHEA"/>
</dbReference>
<comment type="catalytic activity">
    <reaction evidence="6">
        <text>cytidine(34) in tRNA + S-adenosyl-L-methionine = 2'-O-methylcytidine(34) in tRNA + S-adenosyl-L-homocysteine + H(+)</text>
        <dbReference type="Rhea" id="RHEA:43084"/>
        <dbReference type="Rhea" id="RHEA-COMP:10331"/>
        <dbReference type="Rhea" id="RHEA-COMP:10332"/>
        <dbReference type="ChEBI" id="CHEBI:15378"/>
        <dbReference type="ChEBI" id="CHEBI:57856"/>
        <dbReference type="ChEBI" id="CHEBI:59789"/>
        <dbReference type="ChEBI" id="CHEBI:74495"/>
        <dbReference type="ChEBI" id="CHEBI:82748"/>
        <dbReference type="EC" id="2.1.1.207"/>
    </reaction>
</comment>
<dbReference type="OrthoDB" id="9789043at2"/>
<keyword evidence="5 6" id="KW-0819">tRNA processing</keyword>
<dbReference type="EC" id="2.1.1.207" evidence="6"/>
<evidence type="ECO:0000256" key="2">
    <source>
        <dbReference type="ARBA" id="ARBA00022603"/>
    </source>
</evidence>
<evidence type="ECO:0000256" key="4">
    <source>
        <dbReference type="ARBA" id="ARBA00022691"/>
    </source>
</evidence>
<dbReference type="Proteomes" id="UP000266273">
    <property type="component" value="Unassembled WGS sequence"/>
</dbReference>
<evidence type="ECO:0000256" key="1">
    <source>
        <dbReference type="ARBA" id="ARBA00022490"/>
    </source>
</evidence>
<name>A0A397PAH9_9HYPH</name>
<dbReference type="PANTHER" id="PTHR42971">
    <property type="entry name" value="TRNA (CYTIDINE(34)-2'-O)-METHYLTRANSFERASE"/>
    <property type="match status" value="1"/>
</dbReference>
<comment type="similarity">
    <text evidence="6">Belongs to the class IV-like SAM-binding methyltransferase superfamily. RNA methyltransferase TrmH family. TrmL subfamily.</text>
</comment>
<comment type="subunit">
    <text evidence="6">Homodimer.</text>
</comment>
<dbReference type="Gene3D" id="3.40.1280.10">
    <property type="match status" value="1"/>
</dbReference>
<feature type="binding site" evidence="6 7">
    <location>
        <position position="121"/>
    </location>
    <ligand>
        <name>S-adenosyl-L-methionine</name>
        <dbReference type="ChEBI" id="CHEBI:59789"/>
    </ligand>
</feature>
<keyword evidence="4 6" id="KW-0949">S-adenosyl-L-methionine</keyword>
<gene>
    <name evidence="6" type="primary">trmL</name>
    <name evidence="9" type="ORF">BXY53_2814</name>
</gene>
<evidence type="ECO:0000256" key="3">
    <source>
        <dbReference type="ARBA" id="ARBA00022679"/>
    </source>
</evidence>
<keyword evidence="3 6" id="KW-0808">Transferase</keyword>
<comment type="subcellular location">
    <subcellularLocation>
        <location evidence="6">Cytoplasm</location>
    </subcellularLocation>
</comment>
<dbReference type="PANTHER" id="PTHR42971:SF1">
    <property type="entry name" value="TRNA (CYTIDINE(34)-2'-O)-METHYLTRANSFERASE"/>
    <property type="match status" value="1"/>
</dbReference>